<dbReference type="OMA" id="IVDCDAP"/>
<dbReference type="InterPro" id="IPR056072">
    <property type="entry name" value="SNTX_MACPF/CDC-like_dom"/>
</dbReference>
<dbReference type="STRING" id="36050.A0A1B8AZH2"/>
<feature type="compositionally biased region" description="Acidic residues" evidence="2">
    <location>
        <begin position="1207"/>
        <end position="1217"/>
    </location>
</feature>
<feature type="domain" description="SNTX MACPF/CDC-like" evidence="3">
    <location>
        <begin position="5"/>
        <end position="264"/>
    </location>
</feature>
<feature type="region of interest" description="Disordered" evidence="2">
    <location>
        <begin position="1186"/>
        <end position="1247"/>
    </location>
</feature>
<dbReference type="PANTHER" id="PTHR32046">
    <property type="entry name" value="G DOMAIN-CONTAINING PROTEIN"/>
    <property type="match status" value="1"/>
</dbReference>
<dbReference type="InterPro" id="IPR027417">
    <property type="entry name" value="P-loop_NTPase"/>
</dbReference>
<dbReference type="PANTHER" id="PTHR32046:SF11">
    <property type="entry name" value="IMMUNE-ASSOCIATED NUCLEOTIDE-BINDING PROTEIN 10-LIKE"/>
    <property type="match status" value="1"/>
</dbReference>
<evidence type="ECO:0000259" key="5">
    <source>
        <dbReference type="Pfam" id="PF26633"/>
    </source>
</evidence>
<keyword evidence="7" id="KW-1185">Reference proteome</keyword>
<dbReference type="Pfam" id="PF26633">
    <property type="entry name" value="DUF8206"/>
    <property type="match status" value="1"/>
</dbReference>
<dbReference type="AlphaFoldDB" id="A0A1B8AZH2"/>
<evidence type="ECO:0000313" key="6">
    <source>
        <dbReference type="EMBL" id="OBS25900.1"/>
    </source>
</evidence>
<organism evidence="6 7">
    <name type="scientific">Fusarium poae</name>
    <dbReference type="NCBI Taxonomy" id="36050"/>
    <lineage>
        <taxon>Eukaryota</taxon>
        <taxon>Fungi</taxon>
        <taxon>Dikarya</taxon>
        <taxon>Ascomycota</taxon>
        <taxon>Pezizomycotina</taxon>
        <taxon>Sordariomycetes</taxon>
        <taxon>Hypocreomycetidae</taxon>
        <taxon>Hypocreales</taxon>
        <taxon>Nectriaceae</taxon>
        <taxon>Fusarium</taxon>
    </lineage>
</organism>
<dbReference type="PROSITE" id="PS00675">
    <property type="entry name" value="SIGMA54_INTERACT_1"/>
    <property type="match status" value="1"/>
</dbReference>
<dbReference type="EMBL" id="LYXU01000002">
    <property type="protein sequence ID" value="OBS25900.1"/>
    <property type="molecule type" value="Genomic_DNA"/>
</dbReference>
<dbReference type="Pfam" id="PF24674">
    <property type="entry name" value="MACPF_SNTX"/>
    <property type="match status" value="1"/>
</dbReference>
<reference evidence="6 7" key="1">
    <citation type="submission" date="2016-06" db="EMBL/GenBank/DDBJ databases">
        <title>Living apart together: crosstalk between the core and supernumerary genomes in a fungal plant pathogen.</title>
        <authorList>
            <person name="Vanheule A."/>
            <person name="Audenaert K."/>
            <person name="Warris S."/>
            <person name="Van De Geest H."/>
            <person name="Schijlen E."/>
            <person name="Hofte M."/>
            <person name="De Saeger S."/>
            <person name="Haesaert G."/>
            <person name="Waalwijk C."/>
            <person name="Van Der Lee T."/>
        </authorList>
    </citation>
    <scope>NUCLEOTIDE SEQUENCE [LARGE SCALE GENOMIC DNA]</scope>
    <source>
        <strain evidence="6 7">2516</strain>
    </source>
</reference>
<gene>
    <name evidence="6" type="ORF">FPOA_06434</name>
</gene>
<protein>
    <recommendedName>
        <fullName evidence="8">G domain-containing protein</fullName>
    </recommendedName>
</protein>
<dbReference type="InterPro" id="IPR056073">
    <property type="entry name" value="DUF7656"/>
</dbReference>
<sequence>MAEMHRPALGQEVAIGTLYDAKRDQFLPASILPHSAPEGIISRLPCEISQQHNIVSSVGATHKDRFNLMDIDSNLAASVTCDLIVPQGSGMFLKDGTSGKNILQGNVRHIYNTCREYVELSNPDVSHVLAQGLVGVADVRSTHFVVAVNYGLQSIITMKYELKDPQDKTNVDPIFSRDVRTVHDIATSLPSLDFSDNTVNRRLALEYEFRLYTDIQKEYGICMESLALLCTFVQTGPKQIRAASGQKGYPIIYTLLPLQFLNRLGTTTIPDSIRTHVPITDIDPVLNIFDRFNECKERLDDYKLIIQARKHYIPLEHLDDVNNAILRISGAQNNVKVELKRRVLDFRNGIKDAHHFHTLCTTVETDPPERISSLAGQQNDRIDFITDAVNHGATYIGFNGLSLKDVTLPHDSPTPYTFEFNSAVLKGSSLWKQQHHAFMEFLLNPQRRCQVYIVDCDAPLQLKHLDCARFSEMQRNTVSAQHEDHDYSSSERKEPKSRPARQRRSRKCVARYSRDALDVSTTHGFTEQRLVRMPCPGKSCDCQRDCKWTCTECDSFIEFCSGDDYIYCDCGRALCENWRFRCDGESHGRDFDRPSSRLLDKFLKRSSRTLYRNILVLGETGVGKSTFINAFYNFLKFSSFDEAKAESRRKLEYVIPCRFSITVPSLTDSLNYETQVIRVGSRDDERDGTGGDSATQKTSVYTMKYGNTAYRLFDTPGIGDTRGPEQDKENLRGIMARLRDYEELHGILILLKTNETRMTATFQFCFEELLSTIQRDAVPNIVFGFTHTMDSSYRPGGCLPILKRKLEDHANVDFVLSSQTAYSFDAESFRYLASLYRGIKRDDERTCHESWDKSRAEVLRFLEHIDGLKPHDVGQTISMDGVRQAIDQLMVPMVKVSQTMKDNIERLDRDVKELQDKRLTGDKLRKKLHLQRTELRADKLDKPRTVCKNRKCCDLKTNPNGEVVADYKWVCHNDCKLPNVTEDSVGHPGLASCRAFKKDKMTCSNEHCGHHWQEHVHILYELKEHKVQVKDTEVERRLKANTNDITIRQDGIRKIKELQKEYEDERDQLRTAMVRFVAYLKKHAITAVNDRTENYYIELINIEENKIQRAKDKRMNVEVNVKKLQGLKQDLDAHLELTETIKQNMRAPRDSSDKLLTREGVKKLIQDLYNLPHFGKNLENMKTVIVSSHETGSHRRERSRGRRGDVEMEVGDGDGDEAGPSNTRRERDSSARRESNREGRPWLFWRS</sequence>
<comment type="caution">
    <text evidence="6">The sequence shown here is derived from an EMBL/GenBank/DDBJ whole genome shotgun (WGS) entry which is preliminary data.</text>
</comment>
<feature type="coiled-coil region" evidence="1">
    <location>
        <begin position="1100"/>
        <end position="1127"/>
    </location>
</feature>
<feature type="compositionally biased region" description="Basic and acidic residues" evidence="2">
    <location>
        <begin position="481"/>
        <end position="497"/>
    </location>
</feature>
<feature type="compositionally biased region" description="Basic and acidic residues" evidence="2">
    <location>
        <begin position="1223"/>
        <end position="1240"/>
    </location>
</feature>
<evidence type="ECO:0000259" key="3">
    <source>
        <dbReference type="Pfam" id="PF24674"/>
    </source>
</evidence>
<dbReference type="Pfam" id="PF24676">
    <property type="entry name" value="DUF7656"/>
    <property type="match status" value="1"/>
</dbReference>
<feature type="domain" description="DUF7656" evidence="4">
    <location>
        <begin position="388"/>
        <end position="480"/>
    </location>
</feature>
<feature type="domain" description="DUF8206" evidence="5">
    <location>
        <begin position="939"/>
        <end position="1021"/>
    </location>
</feature>
<feature type="region of interest" description="Disordered" evidence="2">
    <location>
        <begin position="478"/>
        <end position="509"/>
    </location>
</feature>
<dbReference type="Proteomes" id="UP000091967">
    <property type="component" value="Unassembled WGS sequence"/>
</dbReference>
<feature type="compositionally biased region" description="Basic residues" evidence="2">
    <location>
        <begin position="498"/>
        <end position="509"/>
    </location>
</feature>
<keyword evidence="1" id="KW-0175">Coiled coil</keyword>
<dbReference type="SUPFAM" id="SSF52540">
    <property type="entry name" value="P-loop containing nucleoside triphosphate hydrolases"/>
    <property type="match status" value="1"/>
</dbReference>
<evidence type="ECO:0000313" key="7">
    <source>
        <dbReference type="Proteomes" id="UP000091967"/>
    </source>
</evidence>
<dbReference type="Gene3D" id="3.40.50.300">
    <property type="entry name" value="P-loop containing nucleotide triphosphate hydrolases"/>
    <property type="match status" value="1"/>
</dbReference>
<evidence type="ECO:0000256" key="1">
    <source>
        <dbReference type="SAM" id="Coils"/>
    </source>
</evidence>
<proteinExistence type="predicted"/>
<dbReference type="InterPro" id="IPR058519">
    <property type="entry name" value="DUF8206"/>
</dbReference>
<evidence type="ECO:0008006" key="8">
    <source>
        <dbReference type="Google" id="ProtNLM"/>
    </source>
</evidence>
<evidence type="ECO:0000259" key="4">
    <source>
        <dbReference type="Pfam" id="PF24676"/>
    </source>
</evidence>
<dbReference type="InterPro" id="IPR025662">
    <property type="entry name" value="Sigma_54_int_dom_ATP-bd_1"/>
</dbReference>
<feature type="coiled-coil region" evidence="1">
    <location>
        <begin position="1048"/>
        <end position="1075"/>
    </location>
</feature>
<evidence type="ECO:0000256" key="2">
    <source>
        <dbReference type="SAM" id="MobiDB-lite"/>
    </source>
</evidence>
<name>A0A1B8AZH2_FUSPO</name>
<accession>A0A1B8AZH2</accession>